<keyword evidence="1" id="KW-1133">Transmembrane helix</keyword>
<gene>
    <name evidence="4" type="ORF">SAMN04487991_3559</name>
</gene>
<dbReference type="Pfam" id="PF26514">
    <property type="entry name" value="DUF8173"/>
    <property type="match status" value="1"/>
</dbReference>
<feature type="transmembrane region" description="Helical" evidence="1">
    <location>
        <begin position="228"/>
        <end position="252"/>
    </location>
</feature>
<dbReference type="EMBL" id="FORH01000008">
    <property type="protein sequence ID" value="SFK02072.1"/>
    <property type="molecule type" value="Genomic_DNA"/>
</dbReference>
<evidence type="ECO:0000256" key="1">
    <source>
        <dbReference type="SAM" id="Phobius"/>
    </source>
</evidence>
<keyword evidence="2" id="KW-0732">Signal</keyword>
<keyword evidence="5" id="KW-1185">Reference proteome</keyword>
<dbReference type="RefSeq" id="WP_090062063.1">
    <property type="nucleotide sequence ID" value="NZ_FORH01000008.1"/>
</dbReference>
<feature type="transmembrane region" description="Helical" evidence="1">
    <location>
        <begin position="336"/>
        <end position="369"/>
    </location>
</feature>
<proteinExistence type="predicted"/>
<sequence>MRFPAFLIIASLVTGLAAPLAAGEDGGDFRFGGDAFLAGRTVTLSGEAVDDLFAAGQTVSVLSPVAGSAHTVGRNVTITSDVGENLYAAGMNVTVNGAVAGDATLAGYDVEITQPVSGDLRATGSKVSLSAPVAGSAILAGEDVVISGQILGDLALSAEHVTWTDGASVVGNVALYLDEDSKLSVPESVAPAARVTRHDMSQFERDHPDMPGAAMGAERGFGHALGGFLRGVVVTGVLATILAAVAPGWIAALRRTALDDPARVLWIGFLGLAAAVGAVPLLILTGIGAIIAPIALFAALLLGLTGYLIGTYVLGVKAITAAGRTLPESTGERAMAAFAGAVLLALIGLVPFLGWLAVFAVALAGVGALVTRWAGPSFFAG</sequence>
<dbReference type="AlphaFoldDB" id="A0A1I3W3R1"/>
<evidence type="ECO:0000313" key="4">
    <source>
        <dbReference type="EMBL" id="SFK02072.1"/>
    </source>
</evidence>
<feature type="transmembrane region" description="Helical" evidence="1">
    <location>
        <begin position="264"/>
        <end position="284"/>
    </location>
</feature>
<accession>A0A1I3W3R1</accession>
<feature type="transmembrane region" description="Helical" evidence="1">
    <location>
        <begin position="290"/>
        <end position="315"/>
    </location>
</feature>
<feature type="signal peptide" evidence="2">
    <location>
        <begin position="1"/>
        <end position="22"/>
    </location>
</feature>
<dbReference type="STRING" id="588602.SAMN04487991_3559"/>
<evidence type="ECO:0000256" key="2">
    <source>
        <dbReference type="SAM" id="SignalP"/>
    </source>
</evidence>
<evidence type="ECO:0000259" key="3">
    <source>
        <dbReference type="Pfam" id="PF26514"/>
    </source>
</evidence>
<organism evidence="4 5">
    <name type="scientific">Celeribacter neptunius</name>
    <dbReference type="NCBI Taxonomy" id="588602"/>
    <lineage>
        <taxon>Bacteria</taxon>
        <taxon>Pseudomonadati</taxon>
        <taxon>Pseudomonadota</taxon>
        <taxon>Alphaproteobacteria</taxon>
        <taxon>Rhodobacterales</taxon>
        <taxon>Roseobacteraceae</taxon>
        <taxon>Celeribacter</taxon>
    </lineage>
</organism>
<reference evidence="5" key="1">
    <citation type="submission" date="2016-10" db="EMBL/GenBank/DDBJ databases">
        <authorList>
            <person name="Varghese N."/>
            <person name="Submissions S."/>
        </authorList>
    </citation>
    <scope>NUCLEOTIDE SEQUENCE [LARGE SCALE GENOMIC DNA]</scope>
    <source>
        <strain evidence="5">DSM 26471</strain>
    </source>
</reference>
<dbReference type="InterPro" id="IPR058486">
    <property type="entry name" value="DUF8173"/>
</dbReference>
<evidence type="ECO:0000313" key="5">
    <source>
        <dbReference type="Proteomes" id="UP000199630"/>
    </source>
</evidence>
<feature type="chain" id="PRO_5011612711" description="DUF8173 domain-containing protein" evidence="2">
    <location>
        <begin position="23"/>
        <end position="381"/>
    </location>
</feature>
<dbReference type="OrthoDB" id="7846990at2"/>
<keyword evidence="1" id="KW-0812">Transmembrane</keyword>
<protein>
    <recommendedName>
        <fullName evidence="3">DUF8173 domain-containing protein</fullName>
    </recommendedName>
</protein>
<dbReference type="Proteomes" id="UP000199630">
    <property type="component" value="Unassembled WGS sequence"/>
</dbReference>
<name>A0A1I3W3R1_9RHOB</name>
<keyword evidence="1" id="KW-0472">Membrane</keyword>
<feature type="domain" description="DUF8173" evidence="3">
    <location>
        <begin position="219"/>
        <end position="371"/>
    </location>
</feature>